<protein>
    <recommendedName>
        <fullName evidence="3">STAS domain-containing protein</fullName>
    </recommendedName>
</protein>
<reference evidence="1 2" key="1">
    <citation type="submission" date="2017-08" db="EMBL/GenBank/DDBJ databases">
        <title>Aliifodinibius alkalisoli sp. nov., isolated from saline alkaline soil.</title>
        <authorList>
            <person name="Liu D."/>
            <person name="Zhang G."/>
        </authorList>
    </citation>
    <scope>NUCLEOTIDE SEQUENCE [LARGE SCALE GENOMIC DNA]</scope>
    <source>
        <strain evidence="1 2">WN023</strain>
    </source>
</reference>
<evidence type="ECO:0000313" key="1">
    <source>
        <dbReference type="EMBL" id="PAU95115.1"/>
    </source>
</evidence>
<comment type="caution">
    <text evidence="1">The sequence shown here is derived from an EMBL/GenBank/DDBJ whole genome shotgun (WGS) entry which is preliminary data.</text>
</comment>
<dbReference type="EMBL" id="NSKE01000002">
    <property type="protein sequence ID" value="PAU95115.1"/>
    <property type="molecule type" value="Genomic_DNA"/>
</dbReference>
<organism evidence="1 2">
    <name type="scientific">Fodinibius salipaludis</name>
    <dbReference type="NCBI Taxonomy" id="2032627"/>
    <lineage>
        <taxon>Bacteria</taxon>
        <taxon>Pseudomonadati</taxon>
        <taxon>Balneolota</taxon>
        <taxon>Balneolia</taxon>
        <taxon>Balneolales</taxon>
        <taxon>Balneolaceae</taxon>
        <taxon>Fodinibius</taxon>
    </lineage>
</organism>
<proteinExistence type="predicted"/>
<evidence type="ECO:0000313" key="2">
    <source>
        <dbReference type="Proteomes" id="UP000218831"/>
    </source>
</evidence>
<dbReference type="RefSeq" id="WP_095605242.1">
    <property type="nucleotide sequence ID" value="NZ_NSKE01000002.1"/>
</dbReference>
<dbReference type="OrthoDB" id="1524752at2"/>
<evidence type="ECO:0008006" key="3">
    <source>
        <dbReference type="Google" id="ProtNLM"/>
    </source>
</evidence>
<gene>
    <name evidence="1" type="ORF">CK503_02630</name>
</gene>
<dbReference type="SUPFAM" id="SSF52091">
    <property type="entry name" value="SpoIIaa-like"/>
    <property type="match status" value="1"/>
</dbReference>
<name>A0A2A2GE30_9BACT</name>
<accession>A0A2A2GE30</accession>
<dbReference type="InterPro" id="IPR036513">
    <property type="entry name" value="STAS_dom_sf"/>
</dbReference>
<dbReference type="AlphaFoldDB" id="A0A2A2GE30"/>
<sequence>MSIPNIHREGTTLNIEIQGGFNLWVKNMILNHINNYTHALKIDLTECKFIDSEGIIFLHQWQQKGKDLQLINPPDVFFEILEILELDDSWQPNITNTNEESL</sequence>
<dbReference type="Proteomes" id="UP000218831">
    <property type="component" value="Unassembled WGS sequence"/>
</dbReference>
<dbReference type="CDD" id="cd07043">
    <property type="entry name" value="STAS_anti-anti-sigma_factors"/>
    <property type="match status" value="1"/>
</dbReference>
<dbReference type="Gene3D" id="3.30.750.24">
    <property type="entry name" value="STAS domain"/>
    <property type="match status" value="1"/>
</dbReference>
<keyword evidence="2" id="KW-1185">Reference proteome</keyword>